<keyword evidence="5" id="KW-0677">Repeat</keyword>
<feature type="repeat" description="Solcar" evidence="10">
    <location>
        <begin position="116"/>
        <end position="200"/>
    </location>
</feature>
<dbReference type="OrthoDB" id="427452at2759"/>
<evidence type="ECO:0000256" key="4">
    <source>
        <dbReference type="ARBA" id="ARBA00022692"/>
    </source>
</evidence>
<dbReference type="SUPFAM" id="SSF103506">
    <property type="entry name" value="Mitochondrial carrier"/>
    <property type="match status" value="1"/>
</dbReference>
<comment type="subcellular location">
    <subcellularLocation>
        <location evidence="1">Mitochondrion inner membrane</location>
        <topology evidence="1">Multi-pass membrane protein</topology>
    </subcellularLocation>
</comment>
<keyword evidence="9 10" id="KW-0472">Membrane</keyword>
<name>S9U6P3_9TRYP</name>
<dbReference type="EMBL" id="ATMH01007167">
    <property type="protein sequence ID" value="EPY24464.1"/>
    <property type="molecule type" value="Genomic_DNA"/>
</dbReference>
<organism evidence="12 13">
    <name type="scientific">Strigomonas culicis</name>
    <dbReference type="NCBI Taxonomy" id="28005"/>
    <lineage>
        <taxon>Eukaryota</taxon>
        <taxon>Discoba</taxon>
        <taxon>Euglenozoa</taxon>
        <taxon>Kinetoplastea</taxon>
        <taxon>Metakinetoplastina</taxon>
        <taxon>Trypanosomatida</taxon>
        <taxon>Trypanosomatidae</taxon>
        <taxon>Strigomonadinae</taxon>
        <taxon>Strigomonas</taxon>
    </lineage>
</organism>
<evidence type="ECO:0000313" key="12">
    <source>
        <dbReference type="EMBL" id="EPY24464.1"/>
    </source>
</evidence>
<proteinExistence type="inferred from homology"/>
<comment type="similarity">
    <text evidence="2 11">Belongs to the mitochondrial carrier (TC 2.A.29) family.</text>
</comment>
<dbReference type="GO" id="GO:0005743">
    <property type="term" value="C:mitochondrial inner membrane"/>
    <property type="evidence" value="ECO:0007669"/>
    <property type="project" value="UniProtKB-SubCell"/>
</dbReference>
<evidence type="ECO:0000256" key="5">
    <source>
        <dbReference type="ARBA" id="ARBA00022737"/>
    </source>
</evidence>
<evidence type="ECO:0000256" key="10">
    <source>
        <dbReference type="PROSITE-ProRule" id="PRU00282"/>
    </source>
</evidence>
<dbReference type="GO" id="GO:0005315">
    <property type="term" value="F:phosphate transmembrane transporter activity"/>
    <property type="evidence" value="ECO:0007669"/>
    <property type="project" value="InterPro"/>
</dbReference>
<dbReference type="AlphaFoldDB" id="S9U6P3"/>
<dbReference type="PANTHER" id="PTHR45671">
    <property type="entry name" value="SOLUTE CARRIER FAMILY 25 (MITOCHONDRIAL CARRIER PHOSPHATE CARRIER), MEMBER 3, LIKE-RELATED-RELATED"/>
    <property type="match status" value="1"/>
</dbReference>
<keyword evidence="6" id="KW-0999">Mitochondrion inner membrane</keyword>
<evidence type="ECO:0000256" key="3">
    <source>
        <dbReference type="ARBA" id="ARBA00022448"/>
    </source>
</evidence>
<dbReference type="Gene3D" id="1.50.40.10">
    <property type="entry name" value="Mitochondrial carrier domain"/>
    <property type="match status" value="1"/>
</dbReference>
<dbReference type="GO" id="GO:1990547">
    <property type="term" value="P:mitochondrial phosphate ion transmembrane transport"/>
    <property type="evidence" value="ECO:0007669"/>
    <property type="project" value="InterPro"/>
</dbReference>
<sequence length="208" mass="23069">MKYFMYEMLKVYLHNSLPTLAAFLLSSMVAEFVADVFLVPWESVKVRIQLNPDGPSHLWEVMPAMLASGGLRAFYGSLVPLWSRQVPLTAVKFTSFELIARLLYSVLRRVDANAKSNIGVTIVTSIAAGFLAGVVSHPADTIVSLSNSGRPAFRKQSGFLTLLRIAHREGLLFKGLELRLLMVCLISIMQWTLYDAVKMFFGFSSSGS</sequence>
<evidence type="ECO:0000256" key="8">
    <source>
        <dbReference type="ARBA" id="ARBA00023128"/>
    </source>
</evidence>
<feature type="repeat" description="Solcar" evidence="10">
    <location>
        <begin position="18"/>
        <end position="102"/>
    </location>
</feature>
<keyword evidence="8" id="KW-0496">Mitochondrion</keyword>
<evidence type="ECO:0000256" key="9">
    <source>
        <dbReference type="ARBA" id="ARBA00023136"/>
    </source>
</evidence>
<evidence type="ECO:0000256" key="6">
    <source>
        <dbReference type="ARBA" id="ARBA00022792"/>
    </source>
</evidence>
<keyword evidence="7" id="KW-1133">Transmembrane helix</keyword>
<gene>
    <name evidence="12" type="ORF">STCU_07167</name>
</gene>
<reference evidence="12 13" key="1">
    <citation type="journal article" date="2013" name="PLoS ONE">
        <title>Predicting the Proteins of Angomonas deanei, Strigomonas culicis and Their Respective Endosymbionts Reveals New Aspects of the Trypanosomatidae Family.</title>
        <authorList>
            <person name="Motta M.C."/>
            <person name="Martins A.C."/>
            <person name="de Souza S.S."/>
            <person name="Catta-Preta C.M."/>
            <person name="Silva R."/>
            <person name="Klein C.C."/>
            <person name="de Almeida L.G."/>
            <person name="de Lima Cunha O."/>
            <person name="Ciapina L.P."/>
            <person name="Brocchi M."/>
            <person name="Colabardini A.C."/>
            <person name="de Araujo Lima B."/>
            <person name="Machado C.R."/>
            <person name="de Almeida Soares C.M."/>
            <person name="Probst C.M."/>
            <person name="de Menezes C.B."/>
            <person name="Thompson C.E."/>
            <person name="Bartholomeu D.C."/>
            <person name="Gradia D.F."/>
            <person name="Pavoni D.P."/>
            <person name="Grisard E.C."/>
            <person name="Fantinatti-Garboggini F."/>
            <person name="Marchini F.K."/>
            <person name="Rodrigues-Luiz G.F."/>
            <person name="Wagner G."/>
            <person name="Goldman G.H."/>
            <person name="Fietto J.L."/>
            <person name="Elias M.C."/>
            <person name="Goldman M.H."/>
            <person name="Sagot M.F."/>
            <person name="Pereira M."/>
            <person name="Stoco P.H."/>
            <person name="de Mendonca-Neto R.P."/>
            <person name="Teixeira S.M."/>
            <person name="Maciel T.E."/>
            <person name="de Oliveira Mendes T.A."/>
            <person name="Urmenyi T.P."/>
            <person name="de Souza W."/>
            <person name="Schenkman S."/>
            <person name="de Vasconcelos A.T."/>
        </authorList>
    </citation>
    <scope>NUCLEOTIDE SEQUENCE [LARGE SCALE GENOMIC DNA]</scope>
</reference>
<keyword evidence="13" id="KW-1185">Reference proteome</keyword>
<dbReference type="PANTHER" id="PTHR45671:SF28">
    <property type="entry name" value="CARRIER PROTEIN, PUTATIVE-RELATED"/>
    <property type="match status" value="1"/>
</dbReference>
<keyword evidence="4 10" id="KW-0812">Transmembrane</keyword>
<dbReference type="PROSITE" id="PS50920">
    <property type="entry name" value="SOLCAR"/>
    <property type="match status" value="2"/>
</dbReference>
<evidence type="ECO:0000256" key="1">
    <source>
        <dbReference type="ARBA" id="ARBA00004448"/>
    </source>
</evidence>
<comment type="caution">
    <text evidence="12">The sequence shown here is derived from an EMBL/GenBank/DDBJ whole genome shotgun (WGS) entry which is preliminary data.</text>
</comment>
<keyword evidence="3 11" id="KW-0813">Transport</keyword>
<evidence type="ECO:0000256" key="11">
    <source>
        <dbReference type="RuleBase" id="RU000488"/>
    </source>
</evidence>
<dbReference type="Proteomes" id="UP000015354">
    <property type="component" value="Unassembled WGS sequence"/>
</dbReference>
<evidence type="ECO:0000256" key="7">
    <source>
        <dbReference type="ARBA" id="ARBA00022989"/>
    </source>
</evidence>
<evidence type="ECO:0000256" key="2">
    <source>
        <dbReference type="ARBA" id="ARBA00006375"/>
    </source>
</evidence>
<dbReference type="Pfam" id="PF00153">
    <property type="entry name" value="Mito_carr"/>
    <property type="match status" value="2"/>
</dbReference>
<protein>
    <submittedName>
        <fullName evidence="12">Solute carrier family 25 (Mitochondrial phosphate transporter), member 3</fullName>
    </submittedName>
</protein>
<evidence type="ECO:0000313" key="13">
    <source>
        <dbReference type="Proteomes" id="UP000015354"/>
    </source>
</evidence>
<accession>S9U6P3</accession>
<dbReference type="InterPro" id="IPR023395">
    <property type="entry name" value="MCP_dom_sf"/>
</dbReference>
<dbReference type="InterPro" id="IPR044677">
    <property type="entry name" value="SLC25A3/Pic2/Mir1-like"/>
</dbReference>
<dbReference type="InterPro" id="IPR018108">
    <property type="entry name" value="MCP_transmembrane"/>
</dbReference>